<proteinExistence type="predicted"/>
<evidence type="ECO:0000256" key="1">
    <source>
        <dbReference type="PIRSR" id="PIRSR613078-1"/>
    </source>
</evidence>
<feature type="active site" description="Proton donor/acceptor" evidence="1">
    <location>
        <position position="91"/>
    </location>
</feature>
<dbReference type="PANTHER" id="PTHR48100:SF62">
    <property type="entry name" value="GLUCOSYL-3-PHOSPHOGLYCERATE PHOSPHATASE"/>
    <property type="match status" value="1"/>
</dbReference>
<evidence type="ECO:0000313" key="4">
    <source>
        <dbReference type="Proteomes" id="UP000272560"/>
    </source>
</evidence>
<dbReference type="Pfam" id="PF00300">
    <property type="entry name" value="His_Phos_1"/>
    <property type="match status" value="1"/>
</dbReference>
<dbReference type="Proteomes" id="UP000272560">
    <property type="component" value="Unassembled WGS sequence"/>
</dbReference>
<dbReference type="SMART" id="SM00855">
    <property type="entry name" value="PGAM"/>
    <property type="match status" value="1"/>
</dbReference>
<dbReference type="SUPFAM" id="SSF53254">
    <property type="entry name" value="Phosphoglycerate mutase-like"/>
    <property type="match status" value="1"/>
</dbReference>
<evidence type="ECO:0000313" key="3">
    <source>
        <dbReference type="EMBL" id="RJT81050.1"/>
    </source>
</evidence>
<dbReference type="InterPro" id="IPR050275">
    <property type="entry name" value="PGM_Phosphatase"/>
</dbReference>
<dbReference type="AlphaFoldDB" id="A0A3A5MGD4"/>
<accession>A0A3A5MGD4</accession>
<reference evidence="3 4" key="1">
    <citation type="submission" date="2018-09" db="EMBL/GenBank/DDBJ databases">
        <title>Novel species of Arthrobacter.</title>
        <authorList>
            <person name="Liu Q."/>
            <person name="Xin Y.-H."/>
        </authorList>
    </citation>
    <scope>NUCLEOTIDE SEQUENCE [LARGE SCALE GENOMIC DNA]</scope>
    <source>
        <strain evidence="3 4">Hz2</strain>
    </source>
</reference>
<sequence>MDQLQAGGSRPRLVLWRHGQTEWNVLEKAQGHADIPLDATGRYQAQQAAKLLATFSPRFIWSSDLERARHTAAELARLTGLEPVLDKRLREYHVGIREGTTFAEFRQQHPDVYEKFFTEENYRVPGAELPSEVNQRMKTVMMEAALTLRGGGTGVLVGHGAALRNGLMAFFDAPAHMREMFAGMANCAWTVLEEHPDRGWQIIDFNAQTLPNTSVPLADDMPAEHDT</sequence>
<dbReference type="GO" id="GO:0016791">
    <property type="term" value="F:phosphatase activity"/>
    <property type="evidence" value="ECO:0007669"/>
    <property type="project" value="TreeGrafter"/>
</dbReference>
<dbReference type="CDD" id="cd07067">
    <property type="entry name" value="HP_PGM_like"/>
    <property type="match status" value="1"/>
</dbReference>
<organism evidence="3 4">
    <name type="scientific">Arthrobacter cheniae</name>
    <dbReference type="NCBI Taxonomy" id="1258888"/>
    <lineage>
        <taxon>Bacteria</taxon>
        <taxon>Bacillati</taxon>
        <taxon>Actinomycetota</taxon>
        <taxon>Actinomycetes</taxon>
        <taxon>Micrococcales</taxon>
        <taxon>Micrococcaceae</taxon>
        <taxon>Arthrobacter</taxon>
    </lineage>
</organism>
<dbReference type="InterPro" id="IPR029033">
    <property type="entry name" value="His_PPase_superfam"/>
</dbReference>
<gene>
    <name evidence="3" type="ORF">D6T63_07680</name>
</gene>
<feature type="binding site" evidence="2">
    <location>
        <begin position="17"/>
        <end position="24"/>
    </location>
    <ligand>
        <name>substrate</name>
    </ligand>
</feature>
<dbReference type="PROSITE" id="PS00175">
    <property type="entry name" value="PG_MUTASE"/>
    <property type="match status" value="1"/>
</dbReference>
<evidence type="ECO:0000256" key="2">
    <source>
        <dbReference type="PIRSR" id="PIRSR613078-2"/>
    </source>
</evidence>
<feature type="binding site" evidence="2">
    <location>
        <position position="67"/>
    </location>
    <ligand>
        <name>substrate</name>
    </ligand>
</feature>
<keyword evidence="4" id="KW-1185">Reference proteome</keyword>
<comment type="caution">
    <text evidence="3">The sequence shown here is derived from an EMBL/GenBank/DDBJ whole genome shotgun (WGS) entry which is preliminary data.</text>
</comment>
<dbReference type="GO" id="GO:0005737">
    <property type="term" value="C:cytoplasm"/>
    <property type="evidence" value="ECO:0007669"/>
    <property type="project" value="TreeGrafter"/>
</dbReference>
<dbReference type="RefSeq" id="WP_120148396.1">
    <property type="nucleotide sequence ID" value="NZ_QZVT01000003.1"/>
</dbReference>
<feature type="active site" description="Tele-phosphohistidine intermediate" evidence="1">
    <location>
        <position position="18"/>
    </location>
</feature>
<dbReference type="InterPro" id="IPR001345">
    <property type="entry name" value="PG/BPGM_mutase_AS"/>
</dbReference>
<dbReference type="PANTHER" id="PTHR48100">
    <property type="entry name" value="BROAD-SPECIFICITY PHOSPHATASE YOR283W-RELATED"/>
    <property type="match status" value="1"/>
</dbReference>
<name>A0A3A5MGD4_9MICC</name>
<dbReference type="EMBL" id="QZVT01000003">
    <property type="protein sequence ID" value="RJT81050.1"/>
    <property type="molecule type" value="Genomic_DNA"/>
</dbReference>
<protein>
    <submittedName>
        <fullName evidence="3">Histidine phosphatase family protein</fullName>
    </submittedName>
</protein>
<dbReference type="InterPro" id="IPR013078">
    <property type="entry name" value="His_Pase_superF_clade-1"/>
</dbReference>
<dbReference type="OrthoDB" id="4697614at2"/>
<dbReference type="Gene3D" id="3.40.50.1240">
    <property type="entry name" value="Phosphoglycerate mutase-like"/>
    <property type="match status" value="1"/>
</dbReference>